<dbReference type="EC" id="3.-.-.-" evidence="4"/>
<comment type="caution">
    <text evidence="4">The sequence shown here is derived from an EMBL/GenBank/DDBJ whole genome shotgun (WGS) entry which is preliminary data.</text>
</comment>
<dbReference type="PANTHER" id="PTHR43283">
    <property type="entry name" value="BETA-LACTAMASE-RELATED"/>
    <property type="match status" value="1"/>
</dbReference>
<dbReference type="Pfam" id="PF00144">
    <property type="entry name" value="Beta-lactamase"/>
    <property type="match status" value="1"/>
</dbReference>
<reference evidence="5" key="1">
    <citation type="journal article" date="2019" name="Int. J. Syst. Evol. Microbiol.">
        <title>The Global Catalogue of Microorganisms (GCM) 10K type strain sequencing project: providing services to taxonomists for standard genome sequencing and annotation.</title>
        <authorList>
            <consortium name="The Broad Institute Genomics Platform"/>
            <consortium name="The Broad Institute Genome Sequencing Center for Infectious Disease"/>
            <person name="Wu L."/>
            <person name="Ma J."/>
        </authorList>
    </citation>
    <scope>NUCLEOTIDE SEQUENCE [LARGE SCALE GENOMIC DNA]</scope>
    <source>
        <strain evidence="5">CCM 8897</strain>
    </source>
</reference>
<dbReference type="Proteomes" id="UP001596310">
    <property type="component" value="Unassembled WGS sequence"/>
</dbReference>
<evidence type="ECO:0000259" key="3">
    <source>
        <dbReference type="Pfam" id="PF00144"/>
    </source>
</evidence>
<dbReference type="PANTHER" id="PTHR43283:SF3">
    <property type="entry name" value="BETA-LACTAMASE FAMILY PROTEIN (AFU_ORTHOLOGUE AFUA_5G07500)"/>
    <property type="match status" value="1"/>
</dbReference>
<keyword evidence="4" id="KW-0378">Hydrolase</keyword>
<organism evidence="4 5">
    <name type="scientific">Lapidilactobacillus achengensis</name>
    <dbReference type="NCBI Taxonomy" id="2486000"/>
    <lineage>
        <taxon>Bacteria</taxon>
        <taxon>Bacillati</taxon>
        <taxon>Bacillota</taxon>
        <taxon>Bacilli</taxon>
        <taxon>Lactobacillales</taxon>
        <taxon>Lactobacillaceae</taxon>
        <taxon>Lapidilactobacillus</taxon>
    </lineage>
</organism>
<name>A0ABW1URI0_9LACO</name>
<keyword evidence="2" id="KW-0812">Transmembrane</keyword>
<dbReference type="EMBL" id="JBHSSM010000019">
    <property type="protein sequence ID" value="MFC6315675.1"/>
    <property type="molecule type" value="Genomic_DNA"/>
</dbReference>
<evidence type="ECO:0000256" key="2">
    <source>
        <dbReference type="SAM" id="Phobius"/>
    </source>
</evidence>
<evidence type="ECO:0000313" key="5">
    <source>
        <dbReference type="Proteomes" id="UP001596310"/>
    </source>
</evidence>
<feature type="transmembrane region" description="Helical" evidence="2">
    <location>
        <begin position="12"/>
        <end position="33"/>
    </location>
</feature>
<keyword evidence="2" id="KW-1133">Transmembrane helix</keyword>
<keyword evidence="2" id="KW-0472">Membrane</keyword>
<dbReference type="GO" id="GO:0016787">
    <property type="term" value="F:hydrolase activity"/>
    <property type="evidence" value="ECO:0007669"/>
    <property type="project" value="UniProtKB-KW"/>
</dbReference>
<dbReference type="RefSeq" id="WP_125600643.1">
    <property type="nucleotide sequence ID" value="NZ_JBHSSM010000019.1"/>
</dbReference>
<feature type="region of interest" description="Disordered" evidence="1">
    <location>
        <begin position="38"/>
        <end position="80"/>
    </location>
</feature>
<proteinExistence type="predicted"/>
<evidence type="ECO:0000256" key="1">
    <source>
        <dbReference type="SAM" id="MobiDB-lite"/>
    </source>
</evidence>
<sequence length="399" mass="44251">MRTRRQRKQSRGRIVALLTITVVFVLLVGGWYWRGHRRSHWPSERQETSAQKASKKQAETKPKKAAPKQSRRSELKRPNNVDYQQQLEAKLNDNQFVGTGLMVKDGKVVAVYGRGYANAQRGQVNGADTAFQINSMQKCLTEFLVMKQVQAGKVKLSDHLSQYYPQVPGSTRITLAQMFTMTSGLSMNGMGSGPYNSDRDVVNNAIAHLQFTPSAWGQANYQPVNVVLLAGILEKVSGQTYQQLFEEQLIRPLQLQHTYFGYQIPAASLVATGYYSAGNLPSYEQPLALSPLQQHYELGTGQVFMSAEDFYRAVSSILNGKLLPAALIAEQFKGNSRDQYGGGLYNTEPFKSANGVGIYFRSTIHITPNGQDGVVLMTNQSVSLNLIAGMAKDLQQSLL</sequence>
<dbReference type="Gene3D" id="3.40.710.10">
    <property type="entry name" value="DD-peptidase/beta-lactamase superfamily"/>
    <property type="match status" value="1"/>
</dbReference>
<dbReference type="InterPro" id="IPR050789">
    <property type="entry name" value="Diverse_Enzym_Activities"/>
</dbReference>
<accession>A0ABW1URI0</accession>
<dbReference type="SUPFAM" id="SSF56601">
    <property type="entry name" value="beta-lactamase/transpeptidase-like"/>
    <property type="match status" value="1"/>
</dbReference>
<dbReference type="InterPro" id="IPR012338">
    <property type="entry name" value="Beta-lactam/transpept-like"/>
</dbReference>
<evidence type="ECO:0000313" key="4">
    <source>
        <dbReference type="EMBL" id="MFC6315675.1"/>
    </source>
</evidence>
<protein>
    <submittedName>
        <fullName evidence="4">Serine hydrolase domain-containing protein</fullName>
        <ecNumber evidence="4">3.-.-.-</ecNumber>
    </submittedName>
</protein>
<gene>
    <name evidence="4" type="ORF">ACFQHW_08885</name>
</gene>
<keyword evidence="5" id="KW-1185">Reference proteome</keyword>
<dbReference type="InterPro" id="IPR001466">
    <property type="entry name" value="Beta-lactam-related"/>
</dbReference>
<feature type="domain" description="Beta-lactamase-related" evidence="3">
    <location>
        <begin position="89"/>
        <end position="382"/>
    </location>
</feature>